<keyword evidence="10" id="KW-1185">Reference proteome</keyword>
<dbReference type="AlphaFoldDB" id="A0A4Z2C0G1"/>
<evidence type="ECO:0000256" key="6">
    <source>
        <dbReference type="ARBA" id="ARBA00023180"/>
    </source>
</evidence>
<comment type="subcellular location">
    <subcellularLocation>
        <location evidence="1">Secreted</location>
    </subcellularLocation>
</comment>
<feature type="domain" description="Cystatin fetuin-A-type" evidence="8">
    <location>
        <begin position="45"/>
        <end position="153"/>
    </location>
</feature>
<comment type="caution">
    <text evidence="9">The sequence shown here is derived from an EMBL/GenBank/DDBJ whole genome shotgun (WGS) entry which is preliminary data.</text>
</comment>
<dbReference type="InterPro" id="IPR000010">
    <property type="entry name" value="Cystatin_dom"/>
</dbReference>
<evidence type="ECO:0000256" key="5">
    <source>
        <dbReference type="ARBA" id="ARBA00023157"/>
    </source>
</evidence>
<feature type="compositionally biased region" description="Low complexity" evidence="7">
    <location>
        <begin position="335"/>
        <end position="344"/>
    </location>
</feature>
<evidence type="ECO:0000256" key="2">
    <source>
        <dbReference type="ARBA" id="ARBA00022525"/>
    </source>
</evidence>
<sequence>MNLPLSSPLCFSLKLLDCSSSSGMNLLSVSVVLVVLVGAWAQIKVTRPLCDSAEAEEAALAAQDYLNGQHTHGYKYTLNRIEDIKVMAMPDGNSTYVLEVDLLETDCHVLDPTPLANCTVRPKMMTSVEGDCDVVMKKVGGAFTVTAFKCKTEESTEDLCLGCPVLLPLNDTTALSFVRETLVTVNNRTKNITYSLLEVGRMSSQVVSGGPTYIAEYIITEANCTETCSPLLDASAARGICYAKGKEGAHTVDCKMFPVQMPAADSNTTVAAASPPHVHAHAHAHPHHHGFRHHKLTALHNPHLSDLLSSESSESGEVAPTAAAVDGTPGPATDSSAASAANSAVTPEADAPAPIVKRDAPVEPVLQPNPVLLVPLCPGRVRHF</sequence>
<dbReference type="PANTHER" id="PTHR13814">
    <property type="entry name" value="FETUIN"/>
    <property type="match status" value="1"/>
</dbReference>
<feature type="compositionally biased region" description="Low complexity" evidence="7">
    <location>
        <begin position="306"/>
        <end position="317"/>
    </location>
</feature>
<dbReference type="PANTHER" id="PTHR13814:SF6">
    <property type="entry name" value="ALPHA-2-HS-GLYCOPROTEIN"/>
    <property type="match status" value="1"/>
</dbReference>
<gene>
    <name evidence="9" type="ORF">fugu_014171</name>
</gene>
<organism evidence="9 10">
    <name type="scientific">Takifugu bimaculatus</name>
    <dbReference type="NCBI Taxonomy" id="433685"/>
    <lineage>
        <taxon>Eukaryota</taxon>
        <taxon>Metazoa</taxon>
        <taxon>Chordata</taxon>
        <taxon>Craniata</taxon>
        <taxon>Vertebrata</taxon>
        <taxon>Euteleostomi</taxon>
        <taxon>Actinopterygii</taxon>
        <taxon>Neopterygii</taxon>
        <taxon>Teleostei</taxon>
        <taxon>Neoteleostei</taxon>
        <taxon>Acanthomorphata</taxon>
        <taxon>Eupercaria</taxon>
        <taxon>Tetraodontiformes</taxon>
        <taxon>Tetradontoidea</taxon>
        <taxon>Tetraodontidae</taxon>
        <taxon>Takifugu</taxon>
    </lineage>
</organism>
<dbReference type="CDD" id="cd00042">
    <property type="entry name" value="CY"/>
    <property type="match status" value="1"/>
</dbReference>
<name>A0A4Z2C0G1_9TELE</name>
<keyword evidence="2" id="KW-0964">Secreted</keyword>
<feature type="region of interest" description="Disordered" evidence="7">
    <location>
        <begin position="306"/>
        <end position="352"/>
    </location>
</feature>
<evidence type="ECO:0000256" key="7">
    <source>
        <dbReference type="SAM" id="MobiDB-lite"/>
    </source>
</evidence>
<dbReference type="PROSITE" id="PS51529">
    <property type="entry name" value="CYSTATIN_FETUIN_A"/>
    <property type="match status" value="1"/>
</dbReference>
<keyword evidence="6" id="KW-0325">Glycoprotein</keyword>
<dbReference type="FunFam" id="3.10.450.10:FF:000009">
    <property type="entry name" value="Alpha-2-HS-glycoprotein 2"/>
    <property type="match status" value="1"/>
</dbReference>
<keyword evidence="5" id="KW-1015">Disulfide bond</keyword>
<dbReference type="Gene3D" id="3.10.450.10">
    <property type="match status" value="2"/>
</dbReference>
<evidence type="ECO:0000256" key="3">
    <source>
        <dbReference type="ARBA" id="ARBA00022729"/>
    </source>
</evidence>
<dbReference type="GO" id="GO:0031012">
    <property type="term" value="C:extracellular matrix"/>
    <property type="evidence" value="ECO:0007669"/>
    <property type="project" value="TreeGrafter"/>
</dbReference>
<dbReference type="GO" id="GO:0072562">
    <property type="term" value="C:blood microparticle"/>
    <property type="evidence" value="ECO:0007669"/>
    <property type="project" value="TreeGrafter"/>
</dbReference>
<dbReference type="InterPro" id="IPR001363">
    <property type="entry name" value="Prot_inh_fetuin_CS"/>
</dbReference>
<dbReference type="InterPro" id="IPR050735">
    <property type="entry name" value="Kininogen_Fetuin_HRG"/>
</dbReference>
<dbReference type="PROSITE" id="PS01255">
    <property type="entry name" value="FETUIN_2"/>
    <property type="match status" value="1"/>
</dbReference>
<keyword evidence="4" id="KW-0677">Repeat</keyword>
<dbReference type="InterPro" id="IPR025760">
    <property type="entry name" value="Cystatin_Fetuin_A"/>
</dbReference>
<evidence type="ECO:0000259" key="8">
    <source>
        <dbReference type="PROSITE" id="PS51529"/>
    </source>
</evidence>
<dbReference type="Proteomes" id="UP000516260">
    <property type="component" value="Chromosome 15"/>
</dbReference>
<dbReference type="SUPFAM" id="SSF54403">
    <property type="entry name" value="Cystatin/monellin"/>
    <property type="match status" value="2"/>
</dbReference>
<evidence type="ECO:0000256" key="1">
    <source>
        <dbReference type="ARBA" id="ARBA00004613"/>
    </source>
</evidence>
<proteinExistence type="predicted"/>
<keyword evidence="3" id="KW-0732">Signal</keyword>
<accession>A0A4Z2C0G1</accession>
<reference evidence="9 10" key="1">
    <citation type="submission" date="2019-04" db="EMBL/GenBank/DDBJ databases">
        <title>The sequence and de novo assembly of Takifugu bimaculatus genome using PacBio and Hi-C technologies.</title>
        <authorList>
            <person name="Xu P."/>
            <person name="Liu B."/>
            <person name="Zhou Z."/>
        </authorList>
    </citation>
    <scope>NUCLEOTIDE SEQUENCE [LARGE SCALE GENOMIC DNA]</scope>
    <source>
        <strain evidence="9">TB-2018</strain>
        <tissue evidence="9">Muscle</tissue>
    </source>
</reference>
<protein>
    <recommendedName>
        <fullName evidence="8">Cystatin fetuin-A-type domain-containing protein</fullName>
    </recommendedName>
</protein>
<evidence type="ECO:0000313" key="10">
    <source>
        <dbReference type="Proteomes" id="UP000516260"/>
    </source>
</evidence>
<dbReference type="InterPro" id="IPR046350">
    <property type="entry name" value="Cystatin_sf"/>
</dbReference>
<dbReference type="EMBL" id="SWLE01000007">
    <property type="protein sequence ID" value="TNM97925.1"/>
    <property type="molecule type" value="Genomic_DNA"/>
</dbReference>
<evidence type="ECO:0000256" key="4">
    <source>
        <dbReference type="ARBA" id="ARBA00022737"/>
    </source>
</evidence>
<dbReference type="SMART" id="SM00043">
    <property type="entry name" value="CY"/>
    <property type="match status" value="2"/>
</dbReference>
<dbReference type="GO" id="GO:0004869">
    <property type="term" value="F:cysteine-type endopeptidase inhibitor activity"/>
    <property type="evidence" value="ECO:0007669"/>
    <property type="project" value="InterPro"/>
</dbReference>
<evidence type="ECO:0000313" key="9">
    <source>
        <dbReference type="EMBL" id="TNM97925.1"/>
    </source>
</evidence>